<dbReference type="OrthoDB" id="2455488at2"/>
<reference evidence="1 2" key="1">
    <citation type="submission" date="2015-08" db="EMBL/GenBank/DDBJ databases">
        <title>Draft Genome Sequence of Bacillus vietnamensis UCD-SED5.</title>
        <authorList>
            <person name="Lee R.D."/>
            <person name="Jospin G."/>
            <person name="Lang J.M."/>
            <person name="Coil D.A."/>
            <person name="Eisen J.A."/>
        </authorList>
    </citation>
    <scope>NUCLEOTIDE SEQUENCE [LARGE SCALE GENOMIC DNA]</scope>
    <source>
        <strain evidence="1 2">UCD-SED5</strain>
    </source>
</reference>
<evidence type="ECO:0000313" key="2">
    <source>
        <dbReference type="Proteomes" id="UP000050398"/>
    </source>
</evidence>
<accession>A0A0P6W4M4</accession>
<name>A0A0P6W4M4_9BACI</name>
<gene>
    <name evidence="1" type="ORF">AM506_01460</name>
</gene>
<dbReference type="EMBL" id="LIXZ01000001">
    <property type="protein sequence ID" value="KPL61326.1"/>
    <property type="molecule type" value="Genomic_DNA"/>
</dbReference>
<evidence type="ECO:0000313" key="1">
    <source>
        <dbReference type="EMBL" id="KPL61326.1"/>
    </source>
</evidence>
<protein>
    <submittedName>
        <fullName evidence="1">Uncharacterized protein</fullName>
    </submittedName>
</protein>
<proteinExistence type="predicted"/>
<dbReference type="Proteomes" id="UP000050398">
    <property type="component" value="Unassembled WGS sequence"/>
</dbReference>
<dbReference type="RefSeq" id="WP_060670084.1">
    <property type="nucleotide sequence ID" value="NZ_JBCNGU010000008.1"/>
</dbReference>
<sequence length="64" mass="7506">MSETEILKQLQSLRAREVEEIMVLKEDFLAFRSVLVKQDDFKQFRGIAKQGGNILFQYLDTPRS</sequence>
<dbReference type="eggNOG" id="ENOG5033BSS">
    <property type="taxonomic scope" value="Bacteria"/>
</dbReference>
<comment type="caution">
    <text evidence="1">The sequence shown here is derived from an EMBL/GenBank/DDBJ whole genome shotgun (WGS) entry which is preliminary data.</text>
</comment>
<organism evidence="1 2">
    <name type="scientific">Rossellomorea vietnamensis</name>
    <dbReference type="NCBI Taxonomy" id="218284"/>
    <lineage>
        <taxon>Bacteria</taxon>
        <taxon>Bacillati</taxon>
        <taxon>Bacillota</taxon>
        <taxon>Bacilli</taxon>
        <taxon>Bacillales</taxon>
        <taxon>Bacillaceae</taxon>
        <taxon>Rossellomorea</taxon>
    </lineage>
</organism>
<dbReference type="AlphaFoldDB" id="A0A0P6W4M4"/>
<dbReference type="PATRIC" id="fig|218284.4.peg.305"/>